<evidence type="ECO:0000259" key="13">
    <source>
        <dbReference type="SMART" id="SM00382"/>
    </source>
</evidence>
<feature type="domain" description="AAA+ ATPase" evidence="13">
    <location>
        <begin position="661"/>
        <end position="797"/>
    </location>
</feature>
<feature type="domain" description="AAA+ ATPase" evidence="13">
    <location>
        <begin position="381"/>
        <end position="528"/>
    </location>
</feature>
<dbReference type="SUPFAM" id="SSF50692">
    <property type="entry name" value="ADC-like"/>
    <property type="match status" value="1"/>
</dbReference>
<evidence type="ECO:0000256" key="9">
    <source>
        <dbReference type="ARBA" id="ARBA00056429"/>
    </source>
</evidence>
<dbReference type="PROSITE" id="PS00674">
    <property type="entry name" value="AAA"/>
    <property type="match status" value="1"/>
</dbReference>
<feature type="region of interest" description="Disordered" evidence="12">
    <location>
        <begin position="1"/>
        <end position="139"/>
    </location>
</feature>
<organism evidence="15 16">
    <name type="scientific">Apiotrichum porosum</name>
    <dbReference type="NCBI Taxonomy" id="105984"/>
    <lineage>
        <taxon>Eukaryota</taxon>
        <taxon>Fungi</taxon>
        <taxon>Dikarya</taxon>
        <taxon>Basidiomycota</taxon>
        <taxon>Agaricomycotina</taxon>
        <taxon>Tremellomycetes</taxon>
        <taxon>Trichosporonales</taxon>
        <taxon>Trichosporonaceae</taxon>
        <taxon>Apiotrichum</taxon>
    </lineage>
</organism>
<dbReference type="InterPro" id="IPR004201">
    <property type="entry name" value="Cdc48_dom2"/>
</dbReference>
<gene>
    <name evidence="15" type="primary">SEC18</name>
    <name evidence="15" type="ORF">EHS24_008874</name>
</gene>
<evidence type="ECO:0000256" key="7">
    <source>
        <dbReference type="ARBA" id="ARBA00022840"/>
    </source>
</evidence>
<evidence type="ECO:0000256" key="4">
    <source>
        <dbReference type="ARBA" id="ARBA00022490"/>
    </source>
</evidence>
<keyword evidence="6 11" id="KW-0547">Nucleotide-binding</keyword>
<evidence type="ECO:0000256" key="3">
    <source>
        <dbReference type="ARBA" id="ARBA00022448"/>
    </source>
</evidence>
<dbReference type="OrthoDB" id="9982946at2759"/>
<dbReference type="SUPFAM" id="SSF52540">
    <property type="entry name" value="P-loop containing nucleoside triphosphate hydrolases"/>
    <property type="match status" value="2"/>
</dbReference>
<dbReference type="FunFam" id="1.10.8.60:FF:000026">
    <property type="entry name" value="vesicle-fusing ATPase isoform X1"/>
    <property type="match status" value="1"/>
</dbReference>
<dbReference type="InterPro" id="IPR003338">
    <property type="entry name" value="CDC4_N-term_subdom"/>
</dbReference>
<dbReference type="SMART" id="SM01073">
    <property type="entry name" value="CDC48_N"/>
    <property type="match status" value="1"/>
</dbReference>
<dbReference type="Pfam" id="PF17862">
    <property type="entry name" value="AAA_lid_3"/>
    <property type="match status" value="1"/>
</dbReference>
<keyword evidence="16" id="KW-1185">Reference proteome</keyword>
<comment type="caution">
    <text evidence="15">The sequence shown here is derived from an EMBL/GenBank/DDBJ whole genome shotgun (WGS) entry which is preliminary data.</text>
</comment>
<dbReference type="InterPro" id="IPR029067">
    <property type="entry name" value="CDC48_domain_2-like_sf"/>
</dbReference>
<feature type="compositionally biased region" description="Gly residues" evidence="12">
    <location>
        <begin position="59"/>
        <end position="70"/>
    </location>
</feature>
<evidence type="ECO:0000256" key="11">
    <source>
        <dbReference type="RuleBase" id="RU367045"/>
    </source>
</evidence>
<keyword evidence="4 11" id="KW-0963">Cytoplasm</keyword>
<feature type="compositionally biased region" description="Low complexity" evidence="12">
    <location>
        <begin position="71"/>
        <end position="80"/>
    </location>
</feature>
<evidence type="ECO:0000256" key="5">
    <source>
        <dbReference type="ARBA" id="ARBA00022737"/>
    </source>
</evidence>
<dbReference type="EMBL" id="RSCE01000008">
    <property type="protein sequence ID" value="RSH80301.1"/>
    <property type="molecule type" value="Genomic_DNA"/>
</dbReference>
<dbReference type="Gene3D" id="3.40.50.300">
    <property type="entry name" value="P-loop containing nucleotide triphosphate hydrolases"/>
    <property type="match status" value="2"/>
</dbReference>
<dbReference type="Proteomes" id="UP000279236">
    <property type="component" value="Unassembled WGS sequence"/>
</dbReference>
<dbReference type="Pfam" id="PF00004">
    <property type="entry name" value="AAA"/>
    <property type="match status" value="2"/>
</dbReference>
<dbReference type="InterPro" id="IPR039812">
    <property type="entry name" value="Vesicle-fus_ATPase"/>
</dbReference>
<dbReference type="FunFam" id="3.40.50.300:FF:000166">
    <property type="entry name" value="vesicle-fusing ATPase isoform X1"/>
    <property type="match status" value="1"/>
</dbReference>
<dbReference type="AlphaFoldDB" id="A0A427XN15"/>
<evidence type="ECO:0000259" key="14">
    <source>
        <dbReference type="SMART" id="SM01073"/>
    </source>
</evidence>
<keyword evidence="5" id="KW-0677">Repeat</keyword>
<dbReference type="GO" id="GO:0006891">
    <property type="term" value="P:intra-Golgi vesicle-mediated transport"/>
    <property type="evidence" value="ECO:0007669"/>
    <property type="project" value="TreeGrafter"/>
</dbReference>
<evidence type="ECO:0000256" key="8">
    <source>
        <dbReference type="ARBA" id="ARBA00022927"/>
    </source>
</evidence>
<proteinExistence type="inferred from homology"/>
<comment type="function">
    <text evidence="9 11">Required for vesicle-mediated transport. Catalyzes the fusion of transport vesicles within the Golgi cisternae. Is also required for transport from the endoplasmic reticulum to the Golgi stack. Seems to function as a fusion protein required for the delivery of cargo proteins to all compartments of the Golgi stack independent of vesicle origin.</text>
</comment>
<dbReference type="InterPro" id="IPR041569">
    <property type="entry name" value="AAA_lid_3"/>
</dbReference>
<evidence type="ECO:0000256" key="12">
    <source>
        <dbReference type="SAM" id="MobiDB-lite"/>
    </source>
</evidence>
<dbReference type="GO" id="GO:0043001">
    <property type="term" value="P:Golgi to plasma membrane protein transport"/>
    <property type="evidence" value="ECO:0007669"/>
    <property type="project" value="TreeGrafter"/>
</dbReference>
<dbReference type="STRING" id="105984.A0A427XN15"/>
<dbReference type="GeneID" id="39593417"/>
<evidence type="ECO:0000256" key="1">
    <source>
        <dbReference type="ARBA" id="ARBA00004496"/>
    </source>
</evidence>
<dbReference type="Gene3D" id="3.10.330.10">
    <property type="match status" value="1"/>
</dbReference>
<dbReference type="GO" id="GO:0005524">
    <property type="term" value="F:ATP binding"/>
    <property type="evidence" value="ECO:0007669"/>
    <property type="project" value="UniProtKB-UniRule"/>
</dbReference>
<sequence length="874" mass="94785">MSFFNRNNPNAPAQRRAAQGGPAPGQYERLPPDNHPGYANTATPPPAPPARQQPAQPQYGGGGGGGGGGYSQDQYTGGYQPRQPAPQRGYDGPSSGASEKYEHRAPAPQQQAYPTQQGYAQPAPQQQRQPAAYGGGNAPTGGRGSGAVFGIASCPSDDLALTNRLVVNPADFAADTEFVILRNKFIMAVLRDPTGTLPRGTLGPSKIIRQWVGLSGIGERVDVEPYQPGSGEFATQVDLEVGFLLKRKETTDLFDSEEMGRAFLQAFPNLPLTPLQTLVFDFRAHQLKVLVRNVTTLDGREGATGITMENTEVVWSKDPSSAMKLKNTSNNRPTNAILAPNFKFEDMGIGGLDNEFAAIFRRAFSSRILPPGLVERLGINHVKGILLFGPPGTGKTLMARQIGGMLNAREPKVVNGPEILNKFVGQSEENIRKLFADAEKEQKEKGDESGLHIIIFDELDAICKQRGTTGGGTGVGDSVVNQLLSKMDGVDQLNNVLIIGMTNRMDMIDEALLRPGRLEVHIEVSLPDESGRLQILNIHTSKMRSNGVMGDDVDLAELAARTKNFSGAELNGLVKSATSFATNRHIKVGTVAAYDNLDNLKITRSDFLHALDEVQPAFGVNEEELQEVVTNGIMHYNKRVKGILEDGSLLVEQVRHSERTPLVAALLEGPAGAGKTAMAAKIAQESQFPFIKLVSPEQMVGMSEPQKIAALSKVFNDSYKSPMSVIVVDSLERLLDYNPIGPRFSNGVLQALVVLLGKRPPKGRRLLVLATTTNKGILRDMDVLSAFDTELHVTSIDDFIGIEHCLREVKLFEDDRQYGQVIQYLQKAGFGQFDEGARPFQIGVKKLLTLAEMARQDPAPAVKLGTSLINEFSH</sequence>
<dbReference type="GO" id="GO:0035494">
    <property type="term" value="P:SNARE complex disassembly"/>
    <property type="evidence" value="ECO:0007669"/>
    <property type="project" value="InterPro"/>
</dbReference>
<dbReference type="Pfam" id="PF02933">
    <property type="entry name" value="CDC48_2"/>
    <property type="match status" value="1"/>
</dbReference>
<dbReference type="SUPFAM" id="SSF54585">
    <property type="entry name" value="Cdc48 domain 2-like"/>
    <property type="match status" value="1"/>
</dbReference>
<comment type="subcellular location">
    <subcellularLocation>
        <location evidence="1 11">Cytoplasm</location>
    </subcellularLocation>
</comment>
<protein>
    <recommendedName>
        <fullName evidence="10 11">Vesicular-fusion protein SEC18</fullName>
    </recommendedName>
</protein>
<dbReference type="RefSeq" id="XP_028475248.1">
    <property type="nucleotide sequence ID" value="XM_028624176.1"/>
</dbReference>
<dbReference type="InterPro" id="IPR027417">
    <property type="entry name" value="P-loop_NTPase"/>
</dbReference>
<keyword evidence="11" id="KW-0931">ER-Golgi transport</keyword>
<dbReference type="GO" id="GO:0005795">
    <property type="term" value="C:Golgi stack"/>
    <property type="evidence" value="ECO:0007669"/>
    <property type="project" value="TreeGrafter"/>
</dbReference>
<accession>A0A427XN15</accession>
<dbReference type="InterPro" id="IPR003593">
    <property type="entry name" value="AAA+_ATPase"/>
</dbReference>
<dbReference type="InterPro" id="IPR003959">
    <property type="entry name" value="ATPase_AAA_core"/>
</dbReference>
<evidence type="ECO:0000313" key="16">
    <source>
        <dbReference type="Proteomes" id="UP000279236"/>
    </source>
</evidence>
<comment type="similarity">
    <text evidence="2 11">Belongs to the AAA ATPase family.</text>
</comment>
<name>A0A427XN15_9TREE</name>
<dbReference type="InterPro" id="IPR009010">
    <property type="entry name" value="Asp_de-COase-like_dom_sf"/>
</dbReference>
<reference evidence="15 16" key="1">
    <citation type="submission" date="2018-11" db="EMBL/GenBank/DDBJ databases">
        <title>Genome sequence of Apiotrichum porosum DSM 27194.</title>
        <authorList>
            <person name="Aliyu H."/>
            <person name="Gorte O."/>
            <person name="Ochsenreither K."/>
        </authorList>
    </citation>
    <scope>NUCLEOTIDE SEQUENCE [LARGE SCALE GENOMIC DNA]</scope>
    <source>
        <strain evidence="15 16">DSM 27194</strain>
    </source>
</reference>
<evidence type="ECO:0000313" key="15">
    <source>
        <dbReference type="EMBL" id="RSH80301.1"/>
    </source>
</evidence>
<evidence type="ECO:0000256" key="2">
    <source>
        <dbReference type="ARBA" id="ARBA00006914"/>
    </source>
</evidence>
<keyword evidence="8 11" id="KW-0653">Protein transport</keyword>
<feature type="compositionally biased region" description="Low complexity" evidence="12">
    <location>
        <begin position="106"/>
        <end position="132"/>
    </location>
</feature>
<dbReference type="FunFam" id="3.40.50.300:FF:000187">
    <property type="entry name" value="Vesicular-fusion ATPase SEC18"/>
    <property type="match status" value="1"/>
</dbReference>
<dbReference type="PANTHER" id="PTHR23078">
    <property type="entry name" value="VESICULAR-FUSION PROTEIN NSF"/>
    <property type="match status" value="1"/>
</dbReference>
<dbReference type="Gene3D" id="2.40.40.20">
    <property type="match status" value="1"/>
</dbReference>
<dbReference type="GO" id="GO:0016887">
    <property type="term" value="F:ATP hydrolysis activity"/>
    <property type="evidence" value="ECO:0007669"/>
    <property type="project" value="InterPro"/>
</dbReference>
<dbReference type="Gene3D" id="1.10.8.60">
    <property type="match status" value="1"/>
</dbReference>
<feature type="compositionally biased region" description="Low complexity" evidence="12">
    <location>
        <begin position="1"/>
        <end position="26"/>
    </location>
</feature>
<dbReference type="InterPro" id="IPR003960">
    <property type="entry name" value="ATPase_AAA_CS"/>
</dbReference>
<keyword evidence="11" id="KW-0378">Hydrolase</keyword>
<dbReference type="PANTHER" id="PTHR23078:SF3">
    <property type="entry name" value="VESICLE-FUSING ATPASE"/>
    <property type="match status" value="1"/>
</dbReference>
<dbReference type="SMART" id="SM00382">
    <property type="entry name" value="AAA"/>
    <property type="match status" value="2"/>
</dbReference>
<keyword evidence="7 11" id="KW-0067">ATP-binding</keyword>
<keyword evidence="3 11" id="KW-0813">Transport</keyword>
<evidence type="ECO:0000256" key="6">
    <source>
        <dbReference type="ARBA" id="ARBA00022741"/>
    </source>
</evidence>
<evidence type="ECO:0000256" key="10">
    <source>
        <dbReference type="ARBA" id="ARBA00068637"/>
    </source>
</evidence>
<feature type="domain" description="CDC48 N-terminal subdomain" evidence="14">
    <location>
        <begin position="148"/>
        <end position="228"/>
    </location>
</feature>
<dbReference type="CDD" id="cd00009">
    <property type="entry name" value="AAA"/>
    <property type="match status" value="1"/>
</dbReference>